<feature type="compositionally biased region" description="Basic and acidic residues" evidence="1">
    <location>
        <begin position="51"/>
        <end position="60"/>
    </location>
</feature>
<keyword evidence="3" id="KW-1185">Reference proteome</keyword>
<name>A0A8H4ASA8_GIGMA</name>
<organism evidence="2 3">
    <name type="scientific">Gigaspora margarita</name>
    <dbReference type="NCBI Taxonomy" id="4874"/>
    <lineage>
        <taxon>Eukaryota</taxon>
        <taxon>Fungi</taxon>
        <taxon>Fungi incertae sedis</taxon>
        <taxon>Mucoromycota</taxon>
        <taxon>Glomeromycotina</taxon>
        <taxon>Glomeromycetes</taxon>
        <taxon>Diversisporales</taxon>
        <taxon>Gigasporaceae</taxon>
        <taxon>Gigaspora</taxon>
    </lineage>
</organism>
<comment type="caution">
    <text evidence="2">The sequence shown here is derived from an EMBL/GenBank/DDBJ whole genome shotgun (WGS) entry which is preliminary data.</text>
</comment>
<dbReference type="Proteomes" id="UP000439903">
    <property type="component" value="Unassembled WGS sequence"/>
</dbReference>
<sequence length="79" mass="8841">MRRNKSRTNKAIPQYDIADNDLEALALPSYTSSRKTLQVNTEVSRLSNLGNKEDTGDKAGKLSSIQEQQRLSTSKESQQ</sequence>
<evidence type="ECO:0000313" key="2">
    <source>
        <dbReference type="EMBL" id="KAF0527306.1"/>
    </source>
</evidence>
<feature type="compositionally biased region" description="Polar residues" evidence="1">
    <location>
        <begin position="36"/>
        <end position="50"/>
    </location>
</feature>
<evidence type="ECO:0000313" key="3">
    <source>
        <dbReference type="Proteomes" id="UP000439903"/>
    </source>
</evidence>
<dbReference type="AlphaFoldDB" id="A0A8H4ASA8"/>
<protein>
    <submittedName>
        <fullName evidence="2">Uncharacterized protein</fullName>
    </submittedName>
</protein>
<accession>A0A8H4ASA8</accession>
<feature type="region of interest" description="Disordered" evidence="1">
    <location>
        <begin position="36"/>
        <end position="79"/>
    </location>
</feature>
<evidence type="ECO:0000256" key="1">
    <source>
        <dbReference type="SAM" id="MobiDB-lite"/>
    </source>
</evidence>
<feature type="compositionally biased region" description="Polar residues" evidence="1">
    <location>
        <begin position="63"/>
        <end position="79"/>
    </location>
</feature>
<reference evidence="2 3" key="1">
    <citation type="journal article" date="2019" name="Environ. Microbiol.">
        <title>At the nexus of three kingdoms: the genome of the mycorrhizal fungus Gigaspora margarita provides insights into plant, endobacterial and fungal interactions.</title>
        <authorList>
            <person name="Venice F."/>
            <person name="Ghignone S."/>
            <person name="Salvioli di Fossalunga A."/>
            <person name="Amselem J."/>
            <person name="Novero M."/>
            <person name="Xianan X."/>
            <person name="Sedzielewska Toro K."/>
            <person name="Morin E."/>
            <person name="Lipzen A."/>
            <person name="Grigoriev I.V."/>
            <person name="Henrissat B."/>
            <person name="Martin F.M."/>
            <person name="Bonfante P."/>
        </authorList>
    </citation>
    <scope>NUCLEOTIDE SEQUENCE [LARGE SCALE GENOMIC DNA]</scope>
    <source>
        <strain evidence="2 3">BEG34</strain>
    </source>
</reference>
<proteinExistence type="predicted"/>
<dbReference type="EMBL" id="WTPW01000281">
    <property type="protein sequence ID" value="KAF0527306.1"/>
    <property type="molecule type" value="Genomic_DNA"/>
</dbReference>
<gene>
    <name evidence="2" type="ORF">F8M41_013800</name>
</gene>